<dbReference type="AlphaFoldDB" id="A0A9N7UPR6"/>
<evidence type="ECO:0000313" key="3">
    <source>
        <dbReference type="Proteomes" id="UP001153269"/>
    </source>
</evidence>
<comment type="caution">
    <text evidence="2">The sequence shown here is derived from an EMBL/GenBank/DDBJ whole genome shotgun (WGS) entry which is preliminary data.</text>
</comment>
<evidence type="ECO:0000256" key="1">
    <source>
        <dbReference type="SAM" id="MobiDB-lite"/>
    </source>
</evidence>
<feature type="region of interest" description="Disordered" evidence="1">
    <location>
        <begin position="112"/>
        <end position="135"/>
    </location>
</feature>
<gene>
    <name evidence="2" type="ORF">PLEPLA_LOCUS23623</name>
</gene>
<proteinExistence type="predicted"/>
<accession>A0A9N7UPR6</accession>
<dbReference type="EMBL" id="CADEAL010001780">
    <property type="protein sequence ID" value="CAB1435562.1"/>
    <property type="molecule type" value="Genomic_DNA"/>
</dbReference>
<dbReference type="Proteomes" id="UP001153269">
    <property type="component" value="Unassembled WGS sequence"/>
</dbReference>
<feature type="compositionally biased region" description="Polar residues" evidence="1">
    <location>
        <begin position="125"/>
        <end position="135"/>
    </location>
</feature>
<protein>
    <submittedName>
        <fullName evidence="2">Uncharacterized protein</fullName>
    </submittedName>
</protein>
<sequence length="135" mass="14431">MGIQSAQGRGRGQNLSEAALPGGQRERRGSSLCPPHSLFLSVPLVLSLRGRCSPSFPPTTLNLYLLYLVCGSVSADKTLLRGGADVAQISIWASYPCSASHSRCPTRDTPHIPLTARGCSPPQDPQTVTQHRNQP</sequence>
<feature type="region of interest" description="Disordered" evidence="1">
    <location>
        <begin position="1"/>
        <end position="31"/>
    </location>
</feature>
<name>A0A9N7UPR6_PLEPL</name>
<reference evidence="2" key="1">
    <citation type="submission" date="2020-03" db="EMBL/GenBank/DDBJ databases">
        <authorList>
            <person name="Weist P."/>
        </authorList>
    </citation>
    <scope>NUCLEOTIDE SEQUENCE</scope>
</reference>
<evidence type="ECO:0000313" key="2">
    <source>
        <dbReference type="EMBL" id="CAB1435562.1"/>
    </source>
</evidence>
<organism evidence="2 3">
    <name type="scientific">Pleuronectes platessa</name>
    <name type="common">European plaice</name>
    <dbReference type="NCBI Taxonomy" id="8262"/>
    <lineage>
        <taxon>Eukaryota</taxon>
        <taxon>Metazoa</taxon>
        <taxon>Chordata</taxon>
        <taxon>Craniata</taxon>
        <taxon>Vertebrata</taxon>
        <taxon>Euteleostomi</taxon>
        <taxon>Actinopterygii</taxon>
        <taxon>Neopterygii</taxon>
        <taxon>Teleostei</taxon>
        <taxon>Neoteleostei</taxon>
        <taxon>Acanthomorphata</taxon>
        <taxon>Carangaria</taxon>
        <taxon>Pleuronectiformes</taxon>
        <taxon>Pleuronectoidei</taxon>
        <taxon>Pleuronectidae</taxon>
        <taxon>Pleuronectes</taxon>
    </lineage>
</organism>
<keyword evidence="3" id="KW-1185">Reference proteome</keyword>